<accession>A0A923IYW2</accession>
<reference evidence="6" key="1">
    <citation type="submission" date="2020-08" db="EMBL/GenBank/DDBJ databases">
        <title>Sequencing the genomes of 1000 actinobacteria strains.</title>
        <authorList>
            <person name="Klenk H.-P."/>
        </authorList>
    </citation>
    <scope>NUCLEOTIDE SEQUENCE</scope>
    <source>
        <strain evidence="6">DSM 10695</strain>
    </source>
</reference>
<dbReference type="SMART" id="SM00849">
    <property type="entry name" value="Lactamase_B"/>
    <property type="match status" value="1"/>
</dbReference>
<dbReference type="InterPro" id="IPR001279">
    <property type="entry name" value="Metallo-B-lactamas"/>
</dbReference>
<comment type="cofactor">
    <cofactor evidence="1">
        <name>Zn(2+)</name>
        <dbReference type="ChEBI" id="CHEBI:29105"/>
    </cofactor>
</comment>
<dbReference type="GO" id="GO:0046872">
    <property type="term" value="F:metal ion binding"/>
    <property type="evidence" value="ECO:0007669"/>
    <property type="project" value="UniProtKB-KW"/>
</dbReference>
<sequence length="241" mass="25380">MRISVIPTPYYGANCVVIVPDEGADALVVDPSWGVTDRIREVLEGTGSRVGAVLATHGHPDHVWQCREVASWAIEEQGREAPVFIPGPDRYRMQDPGAHVPLPVPKEAGEWIAPADLRDAPGGAFEAVAGVRLLMVPAPGHTEGSSVFLGEARWSVDSGGVELAAADAPAPFALSADVIFAGSVGRTDLPGGDEQTMRHSLRTLANALDPATLLIPGHGALTTMAAELESNAYLRRARMIG</sequence>
<dbReference type="Pfam" id="PF00753">
    <property type="entry name" value="Lactamase_B"/>
    <property type="match status" value="1"/>
</dbReference>
<proteinExistence type="predicted"/>
<evidence type="ECO:0000256" key="4">
    <source>
        <dbReference type="ARBA" id="ARBA00022833"/>
    </source>
</evidence>
<name>A0A923IYW2_9ACTO</name>
<dbReference type="GO" id="GO:0016787">
    <property type="term" value="F:hydrolase activity"/>
    <property type="evidence" value="ECO:0007669"/>
    <property type="project" value="UniProtKB-KW"/>
</dbReference>
<evidence type="ECO:0000256" key="1">
    <source>
        <dbReference type="ARBA" id="ARBA00001947"/>
    </source>
</evidence>
<dbReference type="InterPro" id="IPR036866">
    <property type="entry name" value="RibonucZ/Hydroxyglut_hydro"/>
</dbReference>
<comment type="caution">
    <text evidence="6">The sequence shown here is derived from an EMBL/GenBank/DDBJ whole genome shotgun (WGS) entry which is preliminary data.</text>
</comment>
<evidence type="ECO:0000256" key="3">
    <source>
        <dbReference type="ARBA" id="ARBA00022801"/>
    </source>
</evidence>
<dbReference type="EMBL" id="JACHMK010000001">
    <property type="protein sequence ID" value="MBB6334746.1"/>
    <property type="molecule type" value="Genomic_DNA"/>
</dbReference>
<dbReference type="AlphaFoldDB" id="A0A923IYW2"/>
<keyword evidence="2" id="KW-0479">Metal-binding</keyword>
<keyword evidence="3 6" id="KW-0378">Hydrolase</keyword>
<evidence type="ECO:0000256" key="2">
    <source>
        <dbReference type="ARBA" id="ARBA00022723"/>
    </source>
</evidence>
<dbReference type="Proteomes" id="UP000617426">
    <property type="component" value="Unassembled WGS sequence"/>
</dbReference>
<gene>
    <name evidence="6" type="ORF">HD592_001311</name>
</gene>
<dbReference type="RefSeq" id="WP_184452707.1">
    <property type="nucleotide sequence ID" value="NZ_JACHMK010000001.1"/>
</dbReference>
<dbReference type="PANTHER" id="PTHR46233:SF3">
    <property type="entry name" value="HYDROXYACYLGLUTATHIONE HYDROLASE GLOC"/>
    <property type="match status" value="1"/>
</dbReference>
<evidence type="ECO:0000259" key="5">
    <source>
        <dbReference type="SMART" id="SM00849"/>
    </source>
</evidence>
<dbReference type="InterPro" id="IPR051453">
    <property type="entry name" value="MBL_Glyoxalase_II"/>
</dbReference>
<dbReference type="Gene3D" id="3.60.15.10">
    <property type="entry name" value="Ribonuclease Z/Hydroxyacylglutathione hydrolase-like"/>
    <property type="match status" value="1"/>
</dbReference>
<evidence type="ECO:0000313" key="6">
    <source>
        <dbReference type="EMBL" id="MBB6334746.1"/>
    </source>
</evidence>
<feature type="domain" description="Metallo-beta-lactamase" evidence="5">
    <location>
        <begin position="12"/>
        <end position="218"/>
    </location>
</feature>
<dbReference type="CDD" id="cd06262">
    <property type="entry name" value="metallo-hydrolase-like_MBL-fold"/>
    <property type="match status" value="1"/>
</dbReference>
<keyword evidence="4" id="KW-0862">Zinc</keyword>
<protein>
    <submittedName>
        <fullName evidence="6">Glyoxylase-like metal-dependent hydrolase (Beta-lactamase superfamily II)</fullName>
    </submittedName>
</protein>
<dbReference type="PANTHER" id="PTHR46233">
    <property type="entry name" value="HYDROXYACYLGLUTATHIONE HYDROLASE GLOC"/>
    <property type="match status" value="1"/>
</dbReference>
<organism evidence="6 7">
    <name type="scientific">Schaalia hyovaginalis</name>
    <dbReference type="NCBI Taxonomy" id="29316"/>
    <lineage>
        <taxon>Bacteria</taxon>
        <taxon>Bacillati</taxon>
        <taxon>Actinomycetota</taxon>
        <taxon>Actinomycetes</taxon>
        <taxon>Actinomycetales</taxon>
        <taxon>Actinomycetaceae</taxon>
        <taxon>Schaalia</taxon>
    </lineage>
</organism>
<dbReference type="SUPFAM" id="SSF56281">
    <property type="entry name" value="Metallo-hydrolase/oxidoreductase"/>
    <property type="match status" value="1"/>
</dbReference>
<evidence type="ECO:0000313" key="7">
    <source>
        <dbReference type="Proteomes" id="UP000617426"/>
    </source>
</evidence>
<keyword evidence="7" id="KW-1185">Reference proteome</keyword>